<reference evidence="1 2" key="1">
    <citation type="submission" date="2019-05" db="EMBL/GenBank/DDBJ databases">
        <title>Another draft genome of Portunus trituberculatus and its Hox gene families provides insights of decapod evolution.</title>
        <authorList>
            <person name="Jeong J.-H."/>
            <person name="Song I."/>
            <person name="Kim S."/>
            <person name="Choi T."/>
            <person name="Kim D."/>
            <person name="Ryu S."/>
            <person name="Kim W."/>
        </authorList>
    </citation>
    <scope>NUCLEOTIDE SEQUENCE [LARGE SCALE GENOMIC DNA]</scope>
    <source>
        <tissue evidence="1">Muscle</tissue>
    </source>
</reference>
<sequence length="147" mass="15800">MSLANDSVMVVGVVVLVLLLVLSWHCCCILAVSPRHDLTIVHAIHSTQHAEAMLWTTGDHRGEPERKKKLTTLLIIARRTKCRSNGAWHGSTTRQPSLSHYLRSAKVVGTAAAPSPSEISPRNAPGPASLVTRLAEATSDVGGRVQL</sequence>
<dbReference type="EMBL" id="VSRR010081865">
    <property type="protein sequence ID" value="MPC89692.1"/>
    <property type="molecule type" value="Genomic_DNA"/>
</dbReference>
<gene>
    <name evidence="1" type="ORF">E2C01_084648</name>
</gene>
<evidence type="ECO:0000313" key="1">
    <source>
        <dbReference type="EMBL" id="MPC89692.1"/>
    </source>
</evidence>
<accession>A0A5B7J0J8</accession>
<evidence type="ECO:0000313" key="2">
    <source>
        <dbReference type="Proteomes" id="UP000324222"/>
    </source>
</evidence>
<organism evidence="1 2">
    <name type="scientific">Portunus trituberculatus</name>
    <name type="common">Swimming crab</name>
    <name type="synonym">Neptunus trituberculatus</name>
    <dbReference type="NCBI Taxonomy" id="210409"/>
    <lineage>
        <taxon>Eukaryota</taxon>
        <taxon>Metazoa</taxon>
        <taxon>Ecdysozoa</taxon>
        <taxon>Arthropoda</taxon>
        <taxon>Crustacea</taxon>
        <taxon>Multicrustacea</taxon>
        <taxon>Malacostraca</taxon>
        <taxon>Eumalacostraca</taxon>
        <taxon>Eucarida</taxon>
        <taxon>Decapoda</taxon>
        <taxon>Pleocyemata</taxon>
        <taxon>Brachyura</taxon>
        <taxon>Eubrachyura</taxon>
        <taxon>Portunoidea</taxon>
        <taxon>Portunidae</taxon>
        <taxon>Portuninae</taxon>
        <taxon>Portunus</taxon>
    </lineage>
</organism>
<dbReference type="AlphaFoldDB" id="A0A5B7J0J8"/>
<comment type="caution">
    <text evidence="1">The sequence shown here is derived from an EMBL/GenBank/DDBJ whole genome shotgun (WGS) entry which is preliminary data.</text>
</comment>
<keyword evidence="2" id="KW-1185">Reference proteome</keyword>
<name>A0A5B7J0J8_PORTR</name>
<dbReference type="Proteomes" id="UP000324222">
    <property type="component" value="Unassembled WGS sequence"/>
</dbReference>
<proteinExistence type="predicted"/>
<protein>
    <submittedName>
        <fullName evidence="1">Uncharacterized protein</fullName>
    </submittedName>
</protein>